<dbReference type="PANTHER" id="PTHR37952:SF2">
    <property type="entry name" value="PROTEIN CREA"/>
    <property type="match status" value="1"/>
</dbReference>
<dbReference type="Proteomes" id="UP000289411">
    <property type="component" value="Unassembled WGS sequence"/>
</dbReference>
<comment type="caution">
    <text evidence="2">The sequence shown here is derived from an EMBL/GenBank/DDBJ whole genome shotgun (WGS) entry which is preliminary data.</text>
</comment>
<dbReference type="OrthoDB" id="9788409at2"/>
<accession>A0A4Q2RAU3</accession>
<dbReference type="PIRSF" id="PIRSF003174">
    <property type="entry name" value="CreA"/>
    <property type="match status" value="1"/>
</dbReference>
<organism evidence="2 3">
    <name type="scientific">Lichenibacterium ramalinae</name>
    <dbReference type="NCBI Taxonomy" id="2316527"/>
    <lineage>
        <taxon>Bacteria</taxon>
        <taxon>Pseudomonadati</taxon>
        <taxon>Pseudomonadota</taxon>
        <taxon>Alphaproteobacteria</taxon>
        <taxon>Hyphomicrobiales</taxon>
        <taxon>Lichenihabitantaceae</taxon>
        <taxon>Lichenibacterium</taxon>
    </lineage>
</organism>
<evidence type="ECO:0000313" key="3">
    <source>
        <dbReference type="Proteomes" id="UP000289411"/>
    </source>
</evidence>
<name>A0A4Q2RAU3_9HYPH</name>
<keyword evidence="3" id="KW-1185">Reference proteome</keyword>
<feature type="signal peptide" evidence="1">
    <location>
        <begin position="1"/>
        <end position="27"/>
    </location>
</feature>
<evidence type="ECO:0000256" key="1">
    <source>
        <dbReference type="SAM" id="SignalP"/>
    </source>
</evidence>
<dbReference type="PANTHER" id="PTHR37952">
    <property type="match status" value="1"/>
</dbReference>
<evidence type="ECO:0008006" key="4">
    <source>
        <dbReference type="Google" id="ProtNLM"/>
    </source>
</evidence>
<keyword evidence="1" id="KW-0732">Signal</keyword>
<gene>
    <name evidence="2" type="ORF">D3272_22890</name>
</gene>
<dbReference type="Pfam" id="PF05981">
    <property type="entry name" value="CreA"/>
    <property type="match status" value="1"/>
</dbReference>
<sequence>MRFPALIAAAGAALATLATLAAAPARAADGPDLIFKESTKWRALTPSDKLATYAVDDPAVDGVSCFYTVPEKGGIAGALGVAEEVSDVSLACRQVGPIRIKDKLGQGDVMFSEKRSFFFKHMQIVRGCDAKRNTLVYMVYSDKLIEGSPKNSTSAVPIMPWGAAGEPPRCADAFKG</sequence>
<proteinExistence type="predicted"/>
<dbReference type="AlphaFoldDB" id="A0A4Q2RAU3"/>
<reference evidence="2 3" key="1">
    <citation type="submission" date="2018-09" db="EMBL/GenBank/DDBJ databases">
        <authorList>
            <person name="Grouzdev D.S."/>
            <person name="Krutkina M.S."/>
        </authorList>
    </citation>
    <scope>NUCLEOTIDE SEQUENCE [LARGE SCALE GENOMIC DNA]</scope>
    <source>
        <strain evidence="2 3">RmlP001</strain>
    </source>
</reference>
<dbReference type="RefSeq" id="WP_129221538.1">
    <property type="nucleotide sequence ID" value="NZ_QYBC01000024.1"/>
</dbReference>
<dbReference type="InterPro" id="IPR010292">
    <property type="entry name" value="Uncharacterised_CreA"/>
</dbReference>
<evidence type="ECO:0000313" key="2">
    <source>
        <dbReference type="EMBL" id="RYB02018.1"/>
    </source>
</evidence>
<dbReference type="EMBL" id="QYBC01000024">
    <property type="protein sequence ID" value="RYB02018.1"/>
    <property type="molecule type" value="Genomic_DNA"/>
</dbReference>
<dbReference type="GO" id="GO:0005829">
    <property type="term" value="C:cytosol"/>
    <property type="evidence" value="ECO:0007669"/>
    <property type="project" value="TreeGrafter"/>
</dbReference>
<feature type="chain" id="PRO_5020892511" description="CreA family protein" evidence="1">
    <location>
        <begin position="28"/>
        <end position="176"/>
    </location>
</feature>
<protein>
    <recommendedName>
        <fullName evidence="4">CreA family protein</fullName>
    </recommendedName>
</protein>
<reference evidence="2 3" key="2">
    <citation type="submission" date="2019-02" db="EMBL/GenBank/DDBJ databases">
        <title>'Lichenibacterium ramalinii' gen. nov. sp. nov., 'Lichenibacterium minor' gen. nov. sp. nov.</title>
        <authorList>
            <person name="Pankratov T."/>
        </authorList>
    </citation>
    <scope>NUCLEOTIDE SEQUENCE [LARGE SCALE GENOMIC DNA]</scope>
    <source>
        <strain evidence="2 3">RmlP001</strain>
    </source>
</reference>